<evidence type="ECO:0000256" key="2">
    <source>
        <dbReference type="SAM" id="SignalP"/>
    </source>
</evidence>
<dbReference type="HOGENOM" id="CLU_2173642_0_0_1"/>
<dbReference type="OMA" id="NIDDAEC"/>
<evidence type="ECO:0000256" key="1">
    <source>
        <dbReference type="SAM" id="MobiDB-lite"/>
    </source>
</evidence>
<reference evidence="3 4" key="1">
    <citation type="journal article" date="2007" name="Nature">
        <title>Evolution of genes and genomes on the Drosophila phylogeny.</title>
        <authorList>
            <consortium name="Drosophila 12 Genomes Consortium"/>
            <person name="Clark A.G."/>
            <person name="Eisen M.B."/>
            <person name="Smith D.R."/>
            <person name="Bergman C.M."/>
            <person name="Oliver B."/>
            <person name="Markow T.A."/>
            <person name="Kaufman T.C."/>
            <person name="Kellis M."/>
            <person name="Gelbart W."/>
            <person name="Iyer V.N."/>
            <person name="Pollard D.A."/>
            <person name="Sackton T.B."/>
            <person name="Larracuente A.M."/>
            <person name="Singh N.D."/>
            <person name="Abad J.P."/>
            <person name="Abt D.N."/>
            <person name="Adryan B."/>
            <person name="Aguade M."/>
            <person name="Akashi H."/>
            <person name="Anderson W.W."/>
            <person name="Aquadro C.F."/>
            <person name="Ardell D.H."/>
            <person name="Arguello R."/>
            <person name="Artieri C.G."/>
            <person name="Barbash D.A."/>
            <person name="Barker D."/>
            <person name="Barsanti P."/>
            <person name="Batterham P."/>
            <person name="Batzoglou S."/>
            <person name="Begun D."/>
            <person name="Bhutkar A."/>
            <person name="Blanco E."/>
            <person name="Bosak S.A."/>
            <person name="Bradley R.K."/>
            <person name="Brand A.D."/>
            <person name="Brent M.R."/>
            <person name="Brooks A.N."/>
            <person name="Brown R.H."/>
            <person name="Butlin R.K."/>
            <person name="Caggese C."/>
            <person name="Calvi B.R."/>
            <person name="Bernardo de Carvalho A."/>
            <person name="Caspi A."/>
            <person name="Castrezana S."/>
            <person name="Celniker S.E."/>
            <person name="Chang J.L."/>
            <person name="Chapple C."/>
            <person name="Chatterji S."/>
            <person name="Chinwalla A."/>
            <person name="Civetta A."/>
            <person name="Clifton S.W."/>
            <person name="Comeron J.M."/>
            <person name="Costello J.C."/>
            <person name="Coyne J.A."/>
            <person name="Daub J."/>
            <person name="David R.G."/>
            <person name="Delcher A.L."/>
            <person name="Delehaunty K."/>
            <person name="Do C.B."/>
            <person name="Ebling H."/>
            <person name="Edwards K."/>
            <person name="Eickbush T."/>
            <person name="Evans J.D."/>
            <person name="Filipski A."/>
            <person name="Findeiss S."/>
            <person name="Freyhult E."/>
            <person name="Fulton L."/>
            <person name="Fulton R."/>
            <person name="Garcia A.C."/>
            <person name="Gardiner A."/>
            <person name="Garfield D.A."/>
            <person name="Garvin B.E."/>
            <person name="Gibson G."/>
            <person name="Gilbert D."/>
            <person name="Gnerre S."/>
            <person name="Godfrey J."/>
            <person name="Good R."/>
            <person name="Gotea V."/>
            <person name="Gravely B."/>
            <person name="Greenberg A.J."/>
            <person name="Griffiths-Jones S."/>
            <person name="Gross S."/>
            <person name="Guigo R."/>
            <person name="Gustafson E.A."/>
            <person name="Haerty W."/>
            <person name="Hahn M.W."/>
            <person name="Halligan D.L."/>
            <person name="Halpern A.L."/>
            <person name="Halter G.M."/>
            <person name="Han M.V."/>
            <person name="Heger A."/>
            <person name="Hillier L."/>
            <person name="Hinrichs A.S."/>
            <person name="Holmes I."/>
            <person name="Hoskins R.A."/>
            <person name="Hubisz M.J."/>
            <person name="Hultmark D."/>
            <person name="Huntley M.A."/>
            <person name="Jaffe D.B."/>
            <person name="Jagadeeshan S."/>
            <person name="Jeck W.R."/>
            <person name="Johnson J."/>
            <person name="Jones C.D."/>
            <person name="Jordan W.C."/>
            <person name="Karpen G.H."/>
            <person name="Kataoka E."/>
            <person name="Keightley P.D."/>
            <person name="Kheradpour P."/>
            <person name="Kirkness E.F."/>
            <person name="Koerich L.B."/>
            <person name="Kristiansen K."/>
            <person name="Kudrna D."/>
            <person name="Kulathinal R.J."/>
            <person name="Kumar S."/>
            <person name="Kwok R."/>
            <person name="Lander E."/>
            <person name="Langley C.H."/>
            <person name="Lapoint R."/>
            <person name="Lazzaro B.P."/>
            <person name="Lee S.J."/>
            <person name="Levesque L."/>
            <person name="Li R."/>
            <person name="Lin C.F."/>
            <person name="Lin M.F."/>
            <person name="Lindblad-Toh K."/>
            <person name="Llopart A."/>
            <person name="Long M."/>
            <person name="Low L."/>
            <person name="Lozovsky E."/>
            <person name="Lu J."/>
            <person name="Luo M."/>
            <person name="Machado C.A."/>
            <person name="Makalowski W."/>
            <person name="Marzo M."/>
            <person name="Matsuda M."/>
            <person name="Matzkin L."/>
            <person name="McAllister B."/>
            <person name="McBride C.S."/>
            <person name="McKernan B."/>
            <person name="McKernan K."/>
            <person name="Mendez-Lago M."/>
            <person name="Minx P."/>
            <person name="Mollenhauer M.U."/>
            <person name="Montooth K."/>
            <person name="Mount S.M."/>
            <person name="Mu X."/>
            <person name="Myers E."/>
            <person name="Negre B."/>
            <person name="Newfeld S."/>
            <person name="Nielsen R."/>
            <person name="Noor M.A."/>
            <person name="O'Grady P."/>
            <person name="Pachter L."/>
            <person name="Papaceit M."/>
            <person name="Parisi M.J."/>
            <person name="Parisi M."/>
            <person name="Parts L."/>
            <person name="Pedersen J.S."/>
            <person name="Pesole G."/>
            <person name="Phillippy A.M."/>
            <person name="Ponting C.P."/>
            <person name="Pop M."/>
            <person name="Porcelli D."/>
            <person name="Powell J.R."/>
            <person name="Prohaska S."/>
            <person name="Pruitt K."/>
            <person name="Puig M."/>
            <person name="Quesneville H."/>
            <person name="Ram K.R."/>
            <person name="Rand D."/>
            <person name="Rasmussen M.D."/>
            <person name="Reed L.K."/>
            <person name="Reenan R."/>
            <person name="Reily A."/>
            <person name="Remington K.A."/>
            <person name="Rieger T.T."/>
            <person name="Ritchie M.G."/>
            <person name="Robin C."/>
            <person name="Rogers Y.H."/>
            <person name="Rohde C."/>
            <person name="Rozas J."/>
            <person name="Rubenfield M.J."/>
            <person name="Ruiz A."/>
            <person name="Russo S."/>
            <person name="Salzberg S.L."/>
            <person name="Sanchez-Gracia A."/>
            <person name="Saranga D.J."/>
            <person name="Sato H."/>
            <person name="Schaeffer S.W."/>
            <person name="Schatz M.C."/>
            <person name="Schlenke T."/>
            <person name="Schwartz R."/>
            <person name="Segarra C."/>
            <person name="Singh R.S."/>
            <person name="Sirot L."/>
            <person name="Sirota M."/>
            <person name="Sisneros N.B."/>
            <person name="Smith C.D."/>
            <person name="Smith T.F."/>
            <person name="Spieth J."/>
            <person name="Stage D.E."/>
            <person name="Stark A."/>
            <person name="Stephan W."/>
            <person name="Strausberg R.L."/>
            <person name="Strempel S."/>
            <person name="Sturgill D."/>
            <person name="Sutton G."/>
            <person name="Sutton G.G."/>
            <person name="Tao W."/>
            <person name="Teichmann S."/>
            <person name="Tobari Y.N."/>
            <person name="Tomimura Y."/>
            <person name="Tsolas J.M."/>
            <person name="Valente V.L."/>
            <person name="Venter E."/>
            <person name="Venter J.C."/>
            <person name="Vicario S."/>
            <person name="Vieira F.G."/>
            <person name="Vilella A.J."/>
            <person name="Villasante A."/>
            <person name="Walenz B."/>
            <person name="Wang J."/>
            <person name="Wasserman M."/>
            <person name="Watts T."/>
            <person name="Wilson D."/>
            <person name="Wilson R.K."/>
            <person name="Wing R.A."/>
            <person name="Wolfner M.F."/>
            <person name="Wong A."/>
            <person name="Wong G.K."/>
            <person name="Wu C.I."/>
            <person name="Wu G."/>
            <person name="Yamamoto D."/>
            <person name="Yang H.P."/>
            <person name="Yang S.P."/>
            <person name="Yorke J.A."/>
            <person name="Yoshida K."/>
            <person name="Zdobnov E."/>
            <person name="Zhang P."/>
            <person name="Zhang Y."/>
            <person name="Zimin A.V."/>
            <person name="Baldwin J."/>
            <person name="Abdouelleil A."/>
            <person name="Abdulkadir J."/>
            <person name="Abebe A."/>
            <person name="Abera B."/>
            <person name="Abreu J."/>
            <person name="Acer S.C."/>
            <person name="Aftuck L."/>
            <person name="Alexander A."/>
            <person name="An P."/>
            <person name="Anderson E."/>
            <person name="Anderson S."/>
            <person name="Arachi H."/>
            <person name="Azer M."/>
            <person name="Bachantsang P."/>
            <person name="Barry A."/>
            <person name="Bayul T."/>
            <person name="Berlin A."/>
            <person name="Bessette D."/>
            <person name="Bloom T."/>
            <person name="Blye J."/>
            <person name="Boguslavskiy L."/>
            <person name="Bonnet C."/>
            <person name="Boukhgalter B."/>
            <person name="Bourzgui I."/>
            <person name="Brown A."/>
            <person name="Cahill P."/>
            <person name="Channer S."/>
            <person name="Cheshatsang Y."/>
            <person name="Chuda L."/>
            <person name="Citroen M."/>
            <person name="Collymore A."/>
            <person name="Cooke P."/>
            <person name="Costello M."/>
            <person name="D'Aco K."/>
            <person name="Daza R."/>
            <person name="De Haan G."/>
            <person name="DeGray S."/>
            <person name="DeMaso C."/>
            <person name="Dhargay N."/>
            <person name="Dooley K."/>
            <person name="Dooley E."/>
            <person name="Doricent M."/>
            <person name="Dorje P."/>
            <person name="Dorjee K."/>
            <person name="Dupes A."/>
            <person name="Elong R."/>
            <person name="Falk J."/>
            <person name="Farina A."/>
            <person name="Faro S."/>
            <person name="Ferguson D."/>
            <person name="Fisher S."/>
            <person name="Foley C.D."/>
            <person name="Franke A."/>
            <person name="Friedrich D."/>
            <person name="Gadbois L."/>
            <person name="Gearin G."/>
            <person name="Gearin C.R."/>
            <person name="Giannoukos G."/>
            <person name="Goode T."/>
            <person name="Graham J."/>
            <person name="Grandbois E."/>
            <person name="Grewal S."/>
            <person name="Gyaltsen K."/>
            <person name="Hafez N."/>
            <person name="Hagos B."/>
            <person name="Hall J."/>
            <person name="Henson C."/>
            <person name="Hollinger A."/>
            <person name="Honan T."/>
            <person name="Huard M.D."/>
            <person name="Hughes L."/>
            <person name="Hurhula B."/>
            <person name="Husby M.E."/>
            <person name="Kamat A."/>
            <person name="Kanga B."/>
            <person name="Kashin S."/>
            <person name="Khazanovich D."/>
            <person name="Kisner P."/>
            <person name="Lance K."/>
            <person name="Lara M."/>
            <person name="Lee W."/>
            <person name="Lennon N."/>
            <person name="Letendre F."/>
            <person name="LeVine R."/>
            <person name="Lipovsky A."/>
            <person name="Liu X."/>
            <person name="Liu J."/>
            <person name="Liu S."/>
            <person name="Lokyitsang T."/>
            <person name="Lokyitsang Y."/>
            <person name="Lubonja R."/>
            <person name="Lui A."/>
            <person name="MacDonald P."/>
            <person name="Magnisalis V."/>
            <person name="Maru K."/>
            <person name="Matthews C."/>
            <person name="McCusker W."/>
            <person name="McDonough S."/>
            <person name="Mehta T."/>
            <person name="Meldrim J."/>
            <person name="Meneus L."/>
            <person name="Mihai O."/>
            <person name="Mihalev A."/>
            <person name="Mihova T."/>
            <person name="Mittelman R."/>
            <person name="Mlenga V."/>
            <person name="Montmayeur A."/>
            <person name="Mulrain L."/>
            <person name="Navidi A."/>
            <person name="Naylor J."/>
            <person name="Negash T."/>
            <person name="Nguyen T."/>
            <person name="Nguyen N."/>
            <person name="Nicol R."/>
            <person name="Norbu C."/>
            <person name="Norbu N."/>
            <person name="Novod N."/>
            <person name="O'Neill B."/>
            <person name="Osman S."/>
            <person name="Markiewicz E."/>
            <person name="Oyono O.L."/>
            <person name="Patti C."/>
            <person name="Phunkhang P."/>
            <person name="Pierre F."/>
            <person name="Priest M."/>
            <person name="Raghuraman S."/>
            <person name="Rege F."/>
            <person name="Reyes R."/>
            <person name="Rise C."/>
            <person name="Rogov P."/>
            <person name="Ross K."/>
            <person name="Ryan E."/>
            <person name="Settipalli S."/>
            <person name="Shea T."/>
            <person name="Sherpa N."/>
            <person name="Shi L."/>
            <person name="Shih D."/>
            <person name="Sparrow T."/>
            <person name="Spaulding J."/>
            <person name="Stalker J."/>
            <person name="Stange-Thomann N."/>
            <person name="Stavropoulos S."/>
            <person name="Stone C."/>
            <person name="Strader C."/>
            <person name="Tesfaye S."/>
            <person name="Thomson T."/>
            <person name="Thoulutsang Y."/>
            <person name="Thoulutsang D."/>
            <person name="Topham K."/>
            <person name="Topping I."/>
            <person name="Tsamla T."/>
            <person name="Vassiliev H."/>
            <person name="Vo A."/>
            <person name="Wangchuk T."/>
            <person name="Wangdi T."/>
            <person name="Weiand M."/>
            <person name="Wilkinson J."/>
            <person name="Wilson A."/>
            <person name="Yadav S."/>
            <person name="Young G."/>
            <person name="Yu Q."/>
            <person name="Zembek L."/>
            <person name="Zhong D."/>
            <person name="Zimmer A."/>
            <person name="Zwirko Z."/>
            <person name="Jaffe D.B."/>
            <person name="Alvarez P."/>
            <person name="Brockman W."/>
            <person name="Butler J."/>
            <person name="Chin C."/>
            <person name="Gnerre S."/>
            <person name="Grabherr M."/>
            <person name="Kleber M."/>
            <person name="Mauceli E."/>
            <person name="MacCallum I."/>
        </authorList>
    </citation>
    <scope>NUCLEOTIDE SEQUENCE [LARGE SCALE GENOMIC DNA]</scope>
    <source>
        <strain evidence="4">Tucson 15010-1051.87</strain>
    </source>
</reference>
<feature type="signal peptide" evidence="2">
    <location>
        <begin position="1"/>
        <end position="25"/>
    </location>
</feature>
<name>B4LR42_DROVI</name>
<protein>
    <submittedName>
        <fullName evidence="3">Uncharacterized protein</fullName>
    </submittedName>
</protein>
<dbReference type="EMBL" id="CH940649">
    <property type="protein sequence ID" value="EDW63506.1"/>
    <property type="molecule type" value="Genomic_DNA"/>
</dbReference>
<evidence type="ECO:0000313" key="4">
    <source>
        <dbReference type="Proteomes" id="UP000008792"/>
    </source>
</evidence>
<evidence type="ECO:0000313" key="3">
    <source>
        <dbReference type="EMBL" id="EDW63506.1"/>
    </source>
</evidence>
<dbReference type="Proteomes" id="UP000008792">
    <property type="component" value="Unassembled WGS sequence"/>
</dbReference>
<feature type="region of interest" description="Disordered" evidence="1">
    <location>
        <begin position="64"/>
        <end position="90"/>
    </location>
</feature>
<gene>
    <name evidence="3" type="primary">Dvir\GJ12729</name>
    <name evidence="3" type="ORF">Dvir_GJ12729</name>
</gene>
<keyword evidence="2" id="KW-0732">Signal</keyword>
<keyword evidence="4" id="KW-1185">Reference proteome</keyword>
<proteinExistence type="predicted"/>
<dbReference type="KEGG" id="dvi:6628687"/>
<organism evidence="3 4">
    <name type="scientific">Drosophila virilis</name>
    <name type="common">Fruit fly</name>
    <dbReference type="NCBI Taxonomy" id="7244"/>
    <lineage>
        <taxon>Eukaryota</taxon>
        <taxon>Metazoa</taxon>
        <taxon>Ecdysozoa</taxon>
        <taxon>Arthropoda</taxon>
        <taxon>Hexapoda</taxon>
        <taxon>Insecta</taxon>
        <taxon>Pterygota</taxon>
        <taxon>Neoptera</taxon>
        <taxon>Endopterygota</taxon>
        <taxon>Diptera</taxon>
        <taxon>Brachycera</taxon>
        <taxon>Muscomorpha</taxon>
        <taxon>Ephydroidea</taxon>
        <taxon>Drosophilidae</taxon>
        <taxon>Drosophila</taxon>
    </lineage>
</organism>
<accession>B4LR42</accession>
<feature type="chain" id="PRO_5002813861" evidence="2">
    <location>
        <begin position="26"/>
        <end position="110"/>
    </location>
</feature>
<dbReference type="OrthoDB" id="7872698at2759"/>
<dbReference type="PhylomeDB" id="B4LR42"/>
<dbReference type="AlphaFoldDB" id="B4LR42"/>
<dbReference type="eggNOG" id="ENOG502TB5H">
    <property type="taxonomic scope" value="Eukaryota"/>
</dbReference>
<dbReference type="InParanoid" id="B4LR42"/>
<sequence>MSSSLIILGCAFLAILMAHLPVGEAVTCAEEPNNIDCVDCTAEINIDDAECIAEYEDYEEYNDGDVDTITRRPGRRPGWRRGGRRGGRPKTILGSILQKKMRIIKGIKQG</sequence>
<feature type="compositionally biased region" description="Basic residues" evidence="1">
    <location>
        <begin position="72"/>
        <end position="88"/>
    </location>
</feature>